<comment type="subcellular location">
    <subcellularLocation>
        <location evidence="1 11">Nucleus</location>
    </subcellularLocation>
</comment>
<reference evidence="13" key="1">
    <citation type="submission" date="2025-08" db="UniProtKB">
        <authorList>
            <consortium name="RefSeq"/>
        </authorList>
    </citation>
    <scope>IDENTIFICATION</scope>
</reference>
<dbReference type="RefSeq" id="XP_014678033.1">
    <property type="nucleotide sequence ID" value="XM_014822547.1"/>
</dbReference>
<dbReference type="Proteomes" id="UP000695022">
    <property type="component" value="Unplaced"/>
</dbReference>
<evidence type="ECO:0000256" key="7">
    <source>
        <dbReference type="ARBA" id="ARBA00023163"/>
    </source>
</evidence>
<evidence type="ECO:0000256" key="11">
    <source>
        <dbReference type="RuleBase" id="RU364145"/>
    </source>
</evidence>
<dbReference type="InterPro" id="IPR037212">
    <property type="entry name" value="Med7/Med21-like"/>
</dbReference>
<proteinExistence type="inferred from homology"/>
<keyword evidence="5" id="KW-0175">Coiled coil</keyword>
<evidence type="ECO:0000256" key="2">
    <source>
        <dbReference type="ARBA" id="ARBA00008089"/>
    </source>
</evidence>
<dbReference type="GeneID" id="106817843"/>
<keyword evidence="8 11" id="KW-0539">Nucleus</keyword>
<evidence type="ECO:0000256" key="4">
    <source>
        <dbReference type="ARBA" id="ARBA00023015"/>
    </source>
</evidence>
<sequence>MGECVDVNFLSLIYEIIRSIEKDSHDVAQKLAELSRLFELCRHQIAKLPGIELSKAEQQQQIDVLRKQVVLKNELLQKYKTLCHFEAMHGNEQHH</sequence>
<keyword evidence="4 11" id="KW-0805">Transcription regulation</keyword>
<keyword evidence="7 11" id="KW-0804">Transcription</keyword>
<gene>
    <name evidence="13" type="primary">LOC106817843</name>
    <name evidence="11" type="synonym">MED9</name>
</gene>
<evidence type="ECO:0000256" key="5">
    <source>
        <dbReference type="ARBA" id="ARBA00023054"/>
    </source>
</evidence>
<dbReference type="Pfam" id="PF07544">
    <property type="entry name" value="Med9"/>
    <property type="match status" value="1"/>
</dbReference>
<evidence type="ECO:0000256" key="8">
    <source>
        <dbReference type="ARBA" id="ARBA00023242"/>
    </source>
</evidence>
<dbReference type="SUPFAM" id="SSF140718">
    <property type="entry name" value="Mediator hinge subcomplex-like"/>
    <property type="match status" value="1"/>
</dbReference>
<dbReference type="PANTHER" id="PTHR20844">
    <property type="entry name" value="MEDIATOR OF RNA POLYMERASE II TRANSCRIPTION, SUBUNIT 9"/>
    <property type="match status" value="1"/>
</dbReference>
<keyword evidence="6 11" id="KW-0010">Activator</keyword>
<evidence type="ECO:0000313" key="12">
    <source>
        <dbReference type="Proteomes" id="UP000695022"/>
    </source>
</evidence>
<organism evidence="12 13">
    <name type="scientific">Priapulus caudatus</name>
    <name type="common">Priapulid worm</name>
    <dbReference type="NCBI Taxonomy" id="37621"/>
    <lineage>
        <taxon>Eukaryota</taxon>
        <taxon>Metazoa</taxon>
        <taxon>Ecdysozoa</taxon>
        <taxon>Scalidophora</taxon>
        <taxon>Priapulida</taxon>
        <taxon>Priapulimorpha</taxon>
        <taxon>Priapulimorphida</taxon>
        <taxon>Priapulidae</taxon>
        <taxon>Priapulus</taxon>
    </lineage>
</organism>
<dbReference type="InterPro" id="IPR011425">
    <property type="entry name" value="Med9"/>
</dbReference>
<comment type="function">
    <text evidence="9 11">Component of the Mediator complex, a coactivator involved in the regulated transcription of nearly all RNA polymerase II-dependent genes. Mediator functions as a bridge to convey information from gene-specific regulatory proteins to the basal RNA polymerase II transcription machinery. Mediator is recruited to promoters by direct interactions with regulatory proteins and serves as a scaffold for the assembly of a functional preinitiation complex with RNA polymerase II and the general transcription factors.</text>
</comment>
<evidence type="ECO:0000256" key="10">
    <source>
        <dbReference type="ARBA" id="ARBA00031260"/>
    </source>
</evidence>
<comment type="subunit">
    <text evidence="11">Component of the Mediator complex.</text>
</comment>
<evidence type="ECO:0000256" key="3">
    <source>
        <dbReference type="ARBA" id="ARBA00020636"/>
    </source>
</evidence>
<dbReference type="InterPro" id="IPR039242">
    <property type="entry name" value="MED9_metazoa"/>
</dbReference>
<evidence type="ECO:0000256" key="1">
    <source>
        <dbReference type="ARBA" id="ARBA00004123"/>
    </source>
</evidence>
<name>A0ABM1F0R2_PRICU</name>
<keyword evidence="12" id="KW-1185">Reference proteome</keyword>
<accession>A0ABM1F0R2</accession>
<protein>
    <recommendedName>
        <fullName evidence="3 11">Mediator of RNA polymerase II transcription subunit 9</fullName>
    </recommendedName>
    <alternativeName>
        <fullName evidence="10 11">Mediator complex subunit 9</fullName>
    </alternativeName>
</protein>
<evidence type="ECO:0000256" key="6">
    <source>
        <dbReference type="ARBA" id="ARBA00023159"/>
    </source>
</evidence>
<dbReference type="PANTHER" id="PTHR20844:SF0">
    <property type="entry name" value="MEDIATOR OF RNA POLYMERASE II TRANSCRIPTION SUBUNIT 9"/>
    <property type="match status" value="1"/>
</dbReference>
<evidence type="ECO:0000313" key="13">
    <source>
        <dbReference type="RefSeq" id="XP_014678033.1"/>
    </source>
</evidence>
<evidence type="ECO:0000256" key="9">
    <source>
        <dbReference type="ARBA" id="ARBA00025687"/>
    </source>
</evidence>
<comment type="similarity">
    <text evidence="2 11">Belongs to the Mediator complex subunit 9 family.</text>
</comment>